<keyword evidence="7" id="KW-0539">Nucleus</keyword>
<dbReference type="InterPro" id="IPR035437">
    <property type="entry name" value="SNase_OB-fold_sf"/>
</dbReference>
<dbReference type="AlphaFoldDB" id="M8C0D5"/>
<accession>M8C0D5</accession>
<dbReference type="InterPro" id="IPR005123">
    <property type="entry name" value="Oxoglu/Fe-dep_dioxygenase_dom"/>
</dbReference>
<name>M8C0D5_AEGTA</name>
<keyword evidence="3" id="KW-0479">Metal-binding</keyword>
<dbReference type="SUPFAM" id="SSF51197">
    <property type="entry name" value="Clavaminate synthase-like"/>
    <property type="match status" value="1"/>
</dbReference>
<evidence type="ECO:0000256" key="3">
    <source>
        <dbReference type="ARBA" id="ARBA00022723"/>
    </source>
</evidence>
<dbReference type="SMART" id="SM00318">
    <property type="entry name" value="SNc"/>
    <property type="match status" value="1"/>
</dbReference>
<dbReference type="Pfam" id="PF13532">
    <property type="entry name" value="2OG-FeII_Oxy_2"/>
    <property type="match status" value="1"/>
</dbReference>
<organism evidence="9">
    <name type="scientific">Aegilops tauschii</name>
    <name type="common">Tausch's goatgrass</name>
    <name type="synonym">Aegilops squarrosa</name>
    <dbReference type="NCBI Taxonomy" id="37682"/>
    <lineage>
        <taxon>Eukaryota</taxon>
        <taxon>Viridiplantae</taxon>
        <taxon>Streptophyta</taxon>
        <taxon>Embryophyta</taxon>
        <taxon>Tracheophyta</taxon>
        <taxon>Spermatophyta</taxon>
        <taxon>Magnoliopsida</taxon>
        <taxon>Liliopsida</taxon>
        <taxon>Poales</taxon>
        <taxon>Poaceae</taxon>
        <taxon>BOP clade</taxon>
        <taxon>Pooideae</taxon>
        <taxon>Triticodae</taxon>
        <taxon>Triticeae</taxon>
        <taxon>Triticinae</taxon>
        <taxon>Aegilops</taxon>
    </lineage>
</organism>
<dbReference type="InterPro" id="IPR032862">
    <property type="entry name" value="ALKBH6"/>
</dbReference>
<dbReference type="Pfam" id="PF00565">
    <property type="entry name" value="SNase"/>
    <property type="match status" value="1"/>
</dbReference>
<dbReference type="PANTHER" id="PTHR46030">
    <property type="entry name" value="ALPHA-KETOGLUTARATE-DEPENDENT DIOXYGENASE ALKB HOMOLOG 6"/>
    <property type="match status" value="1"/>
</dbReference>
<feature type="compositionally biased region" description="Polar residues" evidence="8">
    <location>
        <begin position="315"/>
        <end position="326"/>
    </location>
</feature>
<proteinExistence type="inferred from homology"/>
<dbReference type="Pfam" id="PF10181">
    <property type="entry name" value="PIG-H"/>
    <property type="match status" value="1"/>
</dbReference>
<dbReference type="PANTHER" id="PTHR46030:SF1">
    <property type="entry name" value="ALPHA-KETOGLUTARATE-DEPENDENT DIOXYGENASE ALKB HOMOLOG 6"/>
    <property type="match status" value="1"/>
</dbReference>
<reference evidence="9" key="1">
    <citation type="submission" date="2015-06" db="UniProtKB">
        <authorList>
            <consortium name="EnsemblPlants"/>
        </authorList>
    </citation>
    <scope>IDENTIFICATION</scope>
</reference>
<sequence length="757" mass="85917">MEEKATQKAAAEGNPSPELCLRIPGDYAVGSVPTVLYVPDFISQTEQSQLLHHVLYRTNPLLPTTHPIPYFGFAFFSLARVIYQAPAPKWKILKNRRLQNWGSGKVLIWSTCAVQEEWCTRRGYCLRHSWEDLNSGRLQRQERGEGRQEKRGVPPWLTKITDRICQWTGLFPSAINHVLINEYHPNQGIMPHQDGPAYFPVVAIISLASPVVLDFTPHGKLRELEHTYLQNTQSDELQESNGSYKVEGTKEAGPASSSLLLMPCSLLIFKDQAYTDFLHGIQDNELHNLDKVANISQCPQFKHLSHDYSPGKADSSASSEPSGTFRRTTTRVSLTCRLVLNVHRYEDVRLMMAATARSQYGFRKRASQRTRLYGPWAMSVDAKAVADGDTITVYVDTADPRESGNVPCEVQEAAAERTKARAAKNYEKADTLQKIIVDAGYRQVPGLTGEQVLAKKYRVRLRGIDAPENSMPYGREAKEELVKLVQGRTLKISIYDTDRYGRLVGDVDCNGVFVQEHMLKKGLTWHYTAYDQRPELAEWEKQAQAGGLGLWALPNPEKPWEWRKEKRTRKCEQLRERRPAEDTVEDPLLRRAPATFFHSSLPCRYTHRCESGVNIHDIFVERSAFRVLFSYVGATCLLANVCRTLLSKESLCLGSFWSVPFSAIISKCLQYNPVKKESLVIMPAFGIQLEQHFWSGRVDRKFVPISKILQPVLNECVTPVTCYWSLALLLRDEDETMLVFQSNNRAQWISGCTDGDL</sequence>
<dbReference type="Gene3D" id="2.40.50.90">
    <property type="match status" value="1"/>
</dbReference>
<evidence type="ECO:0000256" key="5">
    <source>
        <dbReference type="ARBA" id="ARBA00023002"/>
    </source>
</evidence>
<dbReference type="GO" id="GO:0046872">
    <property type="term" value="F:metal ion binding"/>
    <property type="evidence" value="ECO:0007669"/>
    <property type="project" value="UniProtKB-KW"/>
</dbReference>
<evidence type="ECO:0000256" key="2">
    <source>
        <dbReference type="ARBA" id="ARBA00007879"/>
    </source>
</evidence>
<dbReference type="PROSITE" id="PS50830">
    <property type="entry name" value="TNASE_3"/>
    <property type="match status" value="1"/>
</dbReference>
<keyword evidence="5" id="KW-0560">Oxidoreductase</keyword>
<evidence type="ECO:0000256" key="7">
    <source>
        <dbReference type="ARBA" id="ARBA00023242"/>
    </source>
</evidence>
<comment type="subcellular location">
    <subcellularLocation>
        <location evidence="1">Nucleus</location>
    </subcellularLocation>
</comment>
<evidence type="ECO:0000256" key="6">
    <source>
        <dbReference type="ARBA" id="ARBA00023004"/>
    </source>
</evidence>
<feature type="region of interest" description="Disordered" evidence="8">
    <location>
        <begin position="306"/>
        <end position="326"/>
    </location>
</feature>
<dbReference type="GO" id="GO:0005634">
    <property type="term" value="C:nucleus"/>
    <property type="evidence" value="ECO:0007669"/>
    <property type="project" value="UniProtKB-SubCell"/>
</dbReference>
<dbReference type="InterPro" id="IPR027450">
    <property type="entry name" value="AlkB-like"/>
</dbReference>
<dbReference type="InterPro" id="IPR016071">
    <property type="entry name" value="Staphylococal_nuclease_OB-fold"/>
</dbReference>
<dbReference type="EnsemblPlants" id="EMT27674">
    <property type="protein sequence ID" value="EMT27674"/>
    <property type="gene ID" value="F775_04032"/>
</dbReference>
<comment type="similarity">
    <text evidence="2">Belongs to the alkB family.</text>
</comment>
<dbReference type="InterPro" id="IPR019328">
    <property type="entry name" value="PIGH-H_dom"/>
</dbReference>
<evidence type="ECO:0000256" key="4">
    <source>
        <dbReference type="ARBA" id="ARBA00022964"/>
    </source>
</evidence>
<dbReference type="PROSITE" id="PS51471">
    <property type="entry name" value="FE2OG_OXY"/>
    <property type="match status" value="1"/>
</dbReference>
<dbReference type="Gene3D" id="2.60.120.1520">
    <property type="match status" value="1"/>
</dbReference>
<dbReference type="SUPFAM" id="SSF50199">
    <property type="entry name" value="Staphylococcal nuclease"/>
    <property type="match status" value="1"/>
</dbReference>
<evidence type="ECO:0000256" key="1">
    <source>
        <dbReference type="ARBA" id="ARBA00004123"/>
    </source>
</evidence>
<protein>
    <submittedName>
        <fullName evidence="9">Putative 38.1 kDa protein</fullName>
    </submittedName>
</protein>
<evidence type="ECO:0000313" key="9">
    <source>
        <dbReference type="EnsemblPlants" id="EMT27674"/>
    </source>
</evidence>
<keyword evidence="6" id="KW-0408">Iron</keyword>
<evidence type="ECO:0000256" key="8">
    <source>
        <dbReference type="SAM" id="MobiDB-lite"/>
    </source>
</evidence>
<keyword evidence="4" id="KW-0223">Dioxygenase</keyword>
<dbReference type="GO" id="GO:0051213">
    <property type="term" value="F:dioxygenase activity"/>
    <property type="evidence" value="ECO:0007669"/>
    <property type="project" value="UniProtKB-KW"/>
</dbReference>